<evidence type="ECO:0000313" key="2">
    <source>
        <dbReference type="EMBL" id="MEL1264979.1"/>
    </source>
</evidence>
<dbReference type="RefSeq" id="WP_341726155.1">
    <property type="nucleotide sequence ID" value="NZ_JBBWWT010000004.1"/>
</dbReference>
<proteinExistence type="predicted"/>
<keyword evidence="2" id="KW-0560">Oxidoreductase</keyword>
<dbReference type="Gene3D" id="3.30.70.100">
    <property type="match status" value="1"/>
</dbReference>
<evidence type="ECO:0000313" key="3">
    <source>
        <dbReference type="Proteomes" id="UP001459204"/>
    </source>
</evidence>
<dbReference type="GO" id="GO:0004497">
    <property type="term" value="F:monooxygenase activity"/>
    <property type="evidence" value="ECO:0007669"/>
    <property type="project" value="UniProtKB-KW"/>
</dbReference>
<evidence type="ECO:0000259" key="1">
    <source>
        <dbReference type="Pfam" id="PF03992"/>
    </source>
</evidence>
<sequence>MTMIEGLGFCVIYRARVHPDKEAKYVAAWSRLTSLIRSERGGLGSRLHRGNDGLWYAYAQWASAEARAAAFKLPSVDPVAQADVADSIIEYFPEILLDPVEDQLVPVSALAGAR</sequence>
<dbReference type="InterPro" id="IPR011008">
    <property type="entry name" value="Dimeric_a/b-barrel"/>
</dbReference>
<keyword evidence="3" id="KW-1185">Reference proteome</keyword>
<keyword evidence="2" id="KW-0503">Monooxygenase</keyword>
<dbReference type="InterPro" id="IPR007138">
    <property type="entry name" value="ABM_dom"/>
</dbReference>
<feature type="domain" description="ABM" evidence="1">
    <location>
        <begin position="9"/>
        <end position="72"/>
    </location>
</feature>
<dbReference type="SUPFAM" id="SSF54909">
    <property type="entry name" value="Dimeric alpha+beta barrel"/>
    <property type="match status" value="1"/>
</dbReference>
<gene>
    <name evidence="2" type="ORF">AAD027_11485</name>
</gene>
<dbReference type="EMBL" id="JBBWWT010000004">
    <property type="protein sequence ID" value="MEL1264979.1"/>
    <property type="molecule type" value="Genomic_DNA"/>
</dbReference>
<dbReference type="Pfam" id="PF03992">
    <property type="entry name" value="ABM"/>
    <property type="match status" value="1"/>
</dbReference>
<accession>A0ABU9J242</accession>
<comment type="caution">
    <text evidence="2">The sequence shown here is derived from an EMBL/GenBank/DDBJ whole genome shotgun (WGS) entry which is preliminary data.</text>
</comment>
<name>A0ABU9J242_9GAMM</name>
<dbReference type="Proteomes" id="UP001459204">
    <property type="component" value="Unassembled WGS sequence"/>
</dbReference>
<organism evidence="2 3">
    <name type="scientific">Pseudoxanthomonas putridarboris</name>
    <dbReference type="NCBI Taxonomy" id="752605"/>
    <lineage>
        <taxon>Bacteria</taxon>
        <taxon>Pseudomonadati</taxon>
        <taxon>Pseudomonadota</taxon>
        <taxon>Gammaproteobacteria</taxon>
        <taxon>Lysobacterales</taxon>
        <taxon>Lysobacteraceae</taxon>
        <taxon>Pseudoxanthomonas</taxon>
    </lineage>
</organism>
<reference evidence="2 3" key="1">
    <citation type="submission" date="2024-04" db="EMBL/GenBank/DDBJ databases">
        <title>Draft genome sequence of Pseudoxanthomonas putridarboris WD12.</title>
        <authorList>
            <person name="Oh J."/>
        </authorList>
    </citation>
    <scope>NUCLEOTIDE SEQUENCE [LARGE SCALE GENOMIC DNA]</scope>
    <source>
        <strain evidence="2 3">WD12</strain>
    </source>
</reference>
<protein>
    <submittedName>
        <fullName evidence="2">Antibiotic biosynthesis monooxygenase family protein</fullName>
    </submittedName>
</protein>